<dbReference type="PANTHER" id="PTHR31987:SF1">
    <property type="entry name" value="GLUTAMINASE A"/>
    <property type="match status" value="1"/>
</dbReference>
<name>A0A4Q9MG94_9APHY</name>
<feature type="domain" description="Glutaminase A central" evidence="1">
    <location>
        <begin position="6"/>
        <end position="97"/>
    </location>
</feature>
<dbReference type="AlphaFoldDB" id="A0A4Q9MG94"/>
<gene>
    <name evidence="2" type="ORF">BD311DRAFT_522623</name>
</gene>
<evidence type="ECO:0000259" key="1">
    <source>
        <dbReference type="Pfam" id="PF16335"/>
    </source>
</evidence>
<proteinExistence type="predicted"/>
<dbReference type="Pfam" id="PF16335">
    <property type="entry name" value="GtaA_6_Hairpin"/>
    <property type="match status" value="1"/>
</dbReference>
<dbReference type="Proteomes" id="UP000292957">
    <property type="component" value="Unassembled WGS sequence"/>
</dbReference>
<dbReference type="EMBL" id="ML143466">
    <property type="protein sequence ID" value="TBU25132.1"/>
    <property type="molecule type" value="Genomic_DNA"/>
</dbReference>
<dbReference type="InterPro" id="IPR052743">
    <property type="entry name" value="Glutaminase_GtaA"/>
</dbReference>
<sequence>MCIRMSETSWYNGKADTYGLILDTRNTYTKPDWYIFTAGIVTSTDVRDEIVSAVVIFAADGQNNLPLADWYDVNTGRQEASSANFARPVVGAHLALLALASRSKHDISQFGLNRRAYRTKQQPGLPQAEKVGFSSYKGIRRGGYHVYVAFCFMHHHLSSRYYAVTRVKWLEPARRSHYAQRQNN</sequence>
<dbReference type="PANTHER" id="PTHR31987">
    <property type="entry name" value="GLUTAMINASE A-RELATED"/>
    <property type="match status" value="1"/>
</dbReference>
<organism evidence="2">
    <name type="scientific">Dichomitus squalens</name>
    <dbReference type="NCBI Taxonomy" id="114155"/>
    <lineage>
        <taxon>Eukaryota</taxon>
        <taxon>Fungi</taxon>
        <taxon>Dikarya</taxon>
        <taxon>Basidiomycota</taxon>
        <taxon>Agaricomycotina</taxon>
        <taxon>Agaricomycetes</taxon>
        <taxon>Polyporales</taxon>
        <taxon>Polyporaceae</taxon>
        <taxon>Dichomitus</taxon>
    </lineage>
</organism>
<accession>A0A4Q9MG94</accession>
<dbReference type="OrthoDB" id="3051566at2759"/>
<evidence type="ECO:0000313" key="2">
    <source>
        <dbReference type="EMBL" id="TBU25132.1"/>
    </source>
</evidence>
<dbReference type="InterPro" id="IPR032514">
    <property type="entry name" value="GtaA_central"/>
</dbReference>
<reference evidence="2" key="1">
    <citation type="submission" date="2019-01" db="EMBL/GenBank/DDBJ databases">
        <title>Draft genome sequences of three monokaryotic isolates of the white-rot basidiomycete fungus Dichomitus squalens.</title>
        <authorList>
            <consortium name="DOE Joint Genome Institute"/>
            <person name="Lopez S.C."/>
            <person name="Andreopoulos B."/>
            <person name="Pangilinan J."/>
            <person name="Lipzen A."/>
            <person name="Riley R."/>
            <person name="Ahrendt S."/>
            <person name="Ng V."/>
            <person name="Barry K."/>
            <person name="Daum C."/>
            <person name="Grigoriev I.V."/>
            <person name="Hilden K.S."/>
            <person name="Makela M.R."/>
            <person name="de Vries R.P."/>
        </authorList>
    </citation>
    <scope>NUCLEOTIDE SEQUENCE [LARGE SCALE GENOMIC DNA]</scope>
    <source>
        <strain evidence="2">OM18370.1</strain>
    </source>
</reference>
<protein>
    <recommendedName>
        <fullName evidence="1">Glutaminase A central domain-containing protein</fullName>
    </recommendedName>
</protein>